<dbReference type="Proteomes" id="UP001358614">
    <property type="component" value="Chromosome 1"/>
</dbReference>
<name>A0AAX4KN98_9TREE</name>
<accession>A0AAX4KN98</accession>
<protein>
    <submittedName>
        <fullName evidence="2">Uncharacterized protein</fullName>
    </submittedName>
</protein>
<keyword evidence="3" id="KW-1185">Reference proteome</keyword>
<dbReference type="RefSeq" id="XP_066085928.1">
    <property type="nucleotide sequence ID" value="XM_066229831.1"/>
</dbReference>
<evidence type="ECO:0000256" key="1">
    <source>
        <dbReference type="SAM" id="Phobius"/>
    </source>
</evidence>
<proteinExistence type="predicted"/>
<keyword evidence="1" id="KW-1133">Transmembrane helix</keyword>
<sequence length="138" mass="15721">MSHYDWPLSPIYELPLSSSASSFEPISEIPESYTPTSLSISLSICNARSTVLALLRRQDDEPRVTTAPKYRMKRAKDLLTLRRVMPLLTILLIILTFSYLTLRREPGVDWEIHGNGYEKRGGVGFERLDEMVTTGFVE</sequence>
<dbReference type="EMBL" id="CP144089">
    <property type="protein sequence ID" value="WWD07961.1"/>
    <property type="molecule type" value="Genomic_DNA"/>
</dbReference>
<reference evidence="2 3" key="1">
    <citation type="submission" date="2024-01" db="EMBL/GenBank/DDBJ databases">
        <title>Comparative genomics of Cryptococcus and Kwoniella reveals pathogenesis evolution and contrasting modes of karyotype evolution via chromosome fusion or intercentromeric recombination.</title>
        <authorList>
            <person name="Coelho M.A."/>
            <person name="David-Palma M."/>
            <person name="Shea T."/>
            <person name="Bowers K."/>
            <person name="McGinley-Smith S."/>
            <person name="Mohammad A.W."/>
            <person name="Gnirke A."/>
            <person name="Yurkov A.M."/>
            <person name="Nowrousian M."/>
            <person name="Sun S."/>
            <person name="Cuomo C.A."/>
            <person name="Heitman J."/>
        </authorList>
    </citation>
    <scope>NUCLEOTIDE SEQUENCE [LARGE SCALE GENOMIC DNA]</scope>
    <source>
        <strain evidence="2 3">PYCC6329</strain>
    </source>
</reference>
<evidence type="ECO:0000313" key="2">
    <source>
        <dbReference type="EMBL" id="WWD07961.1"/>
    </source>
</evidence>
<evidence type="ECO:0000313" key="3">
    <source>
        <dbReference type="Proteomes" id="UP001358614"/>
    </source>
</evidence>
<keyword evidence="1" id="KW-0812">Transmembrane</keyword>
<organism evidence="2 3">
    <name type="scientific">Kwoniella europaea PYCC6329</name>
    <dbReference type="NCBI Taxonomy" id="1423913"/>
    <lineage>
        <taxon>Eukaryota</taxon>
        <taxon>Fungi</taxon>
        <taxon>Dikarya</taxon>
        <taxon>Basidiomycota</taxon>
        <taxon>Agaricomycotina</taxon>
        <taxon>Tremellomycetes</taxon>
        <taxon>Tremellales</taxon>
        <taxon>Cryptococcaceae</taxon>
        <taxon>Kwoniella</taxon>
    </lineage>
</organism>
<feature type="transmembrane region" description="Helical" evidence="1">
    <location>
        <begin position="81"/>
        <end position="100"/>
    </location>
</feature>
<gene>
    <name evidence="2" type="ORF">V865_006070</name>
</gene>
<dbReference type="AlphaFoldDB" id="A0AAX4KN98"/>
<dbReference type="KEGG" id="ker:91104871"/>
<dbReference type="GeneID" id="91104871"/>
<keyword evidence="1" id="KW-0472">Membrane</keyword>